<dbReference type="InterPro" id="IPR016208">
    <property type="entry name" value="Ald_Oxase/xanthine_DH-like"/>
</dbReference>
<protein>
    <submittedName>
        <fullName evidence="4">Putative oxidoreductase with molybdenum-binding domain</fullName>
    </submittedName>
</protein>
<sequence>MSMDDELPRRREKFPFGLAHLGLDAVEREIPADEPPPLAPNAALTQIGKDIRRWDARNKVTGAALYTVDVHPPGMLHAAVLRSPLPHARIRSLDLFPAAALPGVHAVLTVVEPPADGAPMVLRYVGQPVAALAADTPALAEAALRLIRVEYEPLPFVVDLEGARQADAPLVYPNGERENIPSAGLPAAAGDLPIAGNIRGPESKGSRGDIDAGFAAAEIVVDGTYHTQVQTHCCLEPHAIVAAWHEDGLDVWMSTQFTAGVRAQLARHFQLPLSRVRVRAEAVGGGFGSKSQIGLYGRTAVALSRLAGAPVRLVHRRDEEHMDTGNRPSSEQHLRIGARRDGTLTALSLHSYGNAGIAFGAGVGNMVTALYRCPHVESLQYDVFTHTGPAYPLRGPGNTQGAFALEQGIDDLAEKLAMDPLALRDVIDPSPVRREERRMGAERIGWTQRKPPGADQGPVKRGRGVAQSLWSANVQTNAACELRLWRDGRVEVLSSVQDIGTGVGTVLAQVVAEELGLRPEDIHVRIGDTEFPSGPPSYGSRTTASITPPARTAAWRIKEALFRSVASAWQVDPQRLTVQDGWIHLRDAPQRRISWQEAAAALRTDRISAFAGRSDDYAGFRSRSGDAAMALNDLGGVQFAEVAVDTETGVIRVERVVAVQDCGRPINPLQIESQVQGGVLMGVSYALLEERILDIHTGWMLNANLIDYKLTGAWDTPRIEVILLENYQGFSATDAYGIAEPANIATAAAIANAVYNAIGVRMRSLPMTPAKVLHALGAAGGGPR</sequence>
<reference evidence="4" key="1">
    <citation type="submission" date="2009-10" db="EMBL/GenBank/DDBJ databases">
        <title>Diversity of trophic interactions inside an arsenic-rich microbial ecosystem.</title>
        <authorList>
            <person name="Bertin P.N."/>
            <person name="Heinrich-Salmeron A."/>
            <person name="Pelletier E."/>
            <person name="Goulhen-Chollet F."/>
            <person name="Arsene-Ploetze F."/>
            <person name="Gallien S."/>
            <person name="Calteau A."/>
            <person name="Vallenet D."/>
            <person name="Casiot C."/>
            <person name="Chane-Woon-Ming B."/>
            <person name="Giloteaux L."/>
            <person name="Barakat M."/>
            <person name="Bonnefoy V."/>
            <person name="Bruneel O."/>
            <person name="Chandler M."/>
            <person name="Cleiss J."/>
            <person name="Duran R."/>
            <person name="Elbaz-Poulichet F."/>
            <person name="Fonknechten N."/>
            <person name="Lauga B."/>
            <person name="Mornico D."/>
            <person name="Ortet P."/>
            <person name="Schaeffer C."/>
            <person name="Siguier P."/>
            <person name="Alexander Thil Smith A."/>
            <person name="Van Dorsselaer A."/>
            <person name="Weissenbach J."/>
            <person name="Medigue C."/>
            <person name="Le Paslier D."/>
        </authorList>
    </citation>
    <scope>NUCLEOTIDE SEQUENCE</scope>
</reference>
<name>E6Q9R9_9ZZZZ</name>
<dbReference type="Gene3D" id="3.30.365.10">
    <property type="entry name" value="Aldehyde oxidase/xanthine dehydrogenase, molybdopterin binding domain"/>
    <property type="match status" value="4"/>
</dbReference>
<dbReference type="InterPro" id="IPR000674">
    <property type="entry name" value="Ald_Oxase/Xan_DH_a/b"/>
</dbReference>
<organism evidence="4">
    <name type="scientific">mine drainage metagenome</name>
    <dbReference type="NCBI Taxonomy" id="410659"/>
    <lineage>
        <taxon>unclassified sequences</taxon>
        <taxon>metagenomes</taxon>
        <taxon>ecological metagenomes</taxon>
    </lineage>
</organism>
<dbReference type="Pfam" id="PF02738">
    <property type="entry name" value="MoCoBD_1"/>
    <property type="match status" value="1"/>
</dbReference>
<dbReference type="SMART" id="SM01008">
    <property type="entry name" value="Ald_Xan_dh_C"/>
    <property type="match status" value="1"/>
</dbReference>
<gene>
    <name evidence="4" type="primary">yagR</name>
    <name evidence="4" type="ORF">CARN5_2627</name>
</gene>
<evidence type="ECO:0000256" key="1">
    <source>
        <dbReference type="ARBA" id="ARBA00022505"/>
    </source>
</evidence>
<feature type="domain" description="Aldehyde oxidase/xanthine dehydrogenase a/b hammerhead" evidence="3">
    <location>
        <begin position="61"/>
        <end position="155"/>
    </location>
</feature>
<dbReference type="InterPro" id="IPR036856">
    <property type="entry name" value="Ald_Oxase/Xan_DH_a/b_sf"/>
</dbReference>
<dbReference type="InterPro" id="IPR046867">
    <property type="entry name" value="AldOxase/xan_DH_MoCoBD2"/>
</dbReference>
<proteinExistence type="predicted"/>
<keyword evidence="1" id="KW-0500">Molybdenum</keyword>
<dbReference type="AlphaFoldDB" id="E6Q9R9"/>
<keyword evidence="2" id="KW-0560">Oxidoreductase</keyword>
<dbReference type="GO" id="GO:0016491">
    <property type="term" value="F:oxidoreductase activity"/>
    <property type="evidence" value="ECO:0007669"/>
    <property type="project" value="UniProtKB-KW"/>
</dbReference>
<evidence type="ECO:0000259" key="3">
    <source>
        <dbReference type="SMART" id="SM01008"/>
    </source>
</evidence>
<dbReference type="Pfam" id="PF01315">
    <property type="entry name" value="Ald_Xan_dh_C"/>
    <property type="match status" value="1"/>
</dbReference>
<evidence type="ECO:0000313" key="4">
    <source>
        <dbReference type="EMBL" id="CBI03945.1"/>
    </source>
</evidence>
<dbReference type="GO" id="GO:0005506">
    <property type="term" value="F:iron ion binding"/>
    <property type="evidence" value="ECO:0007669"/>
    <property type="project" value="InterPro"/>
</dbReference>
<dbReference type="Pfam" id="PF20256">
    <property type="entry name" value="MoCoBD_2"/>
    <property type="match status" value="1"/>
</dbReference>
<dbReference type="InterPro" id="IPR008274">
    <property type="entry name" value="AldOxase/xan_DH_MoCoBD1"/>
</dbReference>
<evidence type="ECO:0000256" key="2">
    <source>
        <dbReference type="ARBA" id="ARBA00023002"/>
    </source>
</evidence>
<dbReference type="SUPFAM" id="SSF54665">
    <property type="entry name" value="CO dehydrogenase molybdoprotein N-domain-like"/>
    <property type="match status" value="1"/>
</dbReference>
<dbReference type="EMBL" id="CABP01000034">
    <property type="protein sequence ID" value="CBI03945.1"/>
    <property type="molecule type" value="Genomic_DNA"/>
</dbReference>
<comment type="caution">
    <text evidence="4">The sequence shown here is derived from an EMBL/GenBank/DDBJ whole genome shotgun (WGS) entry which is preliminary data.</text>
</comment>
<dbReference type="Gene3D" id="3.90.1170.50">
    <property type="entry name" value="Aldehyde oxidase/xanthine dehydrogenase, a/b hammerhead"/>
    <property type="match status" value="1"/>
</dbReference>
<dbReference type="InterPro" id="IPR037165">
    <property type="entry name" value="AldOxase/xan_DH_Mopterin-bd_sf"/>
</dbReference>
<dbReference type="PANTHER" id="PTHR11908:SF132">
    <property type="entry name" value="ALDEHYDE OXIDASE 1-RELATED"/>
    <property type="match status" value="1"/>
</dbReference>
<dbReference type="PANTHER" id="PTHR11908">
    <property type="entry name" value="XANTHINE DEHYDROGENASE"/>
    <property type="match status" value="1"/>
</dbReference>
<accession>E6Q9R9</accession>
<dbReference type="SUPFAM" id="SSF56003">
    <property type="entry name" value="Molybdenum cofactor-binding domain"/>
    <property type="match status" value="1"/>
</dbReference>